<reference evidence="7" key="1">
    <citation type="submission" date="2021-08" db="EMBL/GenBank/DDBJ databases">
        <title>WGS assembly of Ceratopteris richardii.</title>
        <authorList>
            <person name="Marchant D.B."/>
            <person name="Chen G."/>
            <person name="Jenkins J."/>
            <person name="Shu S."/>
            <person name="Leebens-Mack J."/>
            <person name="Grimwood J."/>
            <person name="Schmutz J."/>
            <person name="Soltis P."/>
            <person name="Soltis D."/>
            <person name="Chen Z.-H."/>
        </authorList>
    </citation>
    <scope>NUCLEOTIDE SEQUENCE</scope>
    <source>
        <strain evidence="7">Whitten #5841</strain>
        <tissue evidence="7">Leaf</tissue>
    </source>
</reference>
<sequence>MATSSAAANLATNSASMALAKGKSNANSHHPSEASLKRKRGLFTKELRIMMYGFGDDPDVTRKCGDLNPSKLKLEASRLKMPKKPGQEWDFIEKPLPETVSLVEDIMVDYVTEMVHKAQDIASRRGKLTTEDLMFLVRKDSRKFARVKELLAMNEELKRARKAFEVDEEKLAALD</sequence>
<comment type="caution">
    <text evidence="7">The sequence shown here is derived from an EMBL/GenBank/DDBJ whole genome shotgun (WGS) entry which is preliminary data.</text>
</comment>
<evidence type="ECO:0000256" key="5">
    <source>
        <dbReference type="ARBA" id="ARBA00038392"/>
    </source>
</evidence>
<evidence type="ECO:0000256" key="1">
    <source>
        <dbReference type="ARBA" id="ARBA00004123"/>
    </source>
</evidence>
<dbReference type="InterPro" id="IPR009072">
    <property type="entry name" value="Histone-fold"/>
</dbReference>
<keyword evidence="8" id="KW-1185">Reference proteome</keyword>
<dbReference type="GO" id="GO:0005634">
    <property type="term" value="C:nucleus"/>
    <property type="evidence" value="ECO:0007669"/>
    <property type="project" value="UniProtKB-SubCell"/>
</dbReference>
<evidence type="ECO:0000313" key="8">
    <source>
        <dbReference type="Proteomes" id="UP000825935"/>
    </source>
</evidence>
<comment type="similarity">
    <text evidence="5">Belongs to the TAF13 family.</text>
</comment>
<protein>
    <recommendedName>
        <fullName evidence="6">Transcription initiation factor TFIID subunit 13</fullName>
    </recommendedName>
</protein>
<accession>A0A8T2VQK7</accession>
<gene>
    <name evidence="7" type="ORF">KP509_01G070500</name>
</gene>
<organism evidence="7 8">
    <name type="scientific">Ceratopteris richardii</name>
    <name type="common">Triangle waterfern</name>
    <dbReference type="NCBI Taxonomy" id="49495"/>
    <lineage>
        <taxon>Eukaryota</taxon>
        <taxon>Viridiplantae</taxon>
        <taxon>Streptophyta</taxon>
        <taxon>Embryophyta</taxon>
        <taxon>Tracheophyta</taxon>
        <taxon>Polypodiopsida</taxon>
        <taxon>Polypodiidae</taxon>
        <taxon>Polypodiales</taxon>
        <taxon>Pteridineae</taxon>
        <taxon>Pteridaceae</taxon>
        <taxon>Parkerioideae</taxon>
        <taxon>Ceratopteris</taxon>
    </lineage>
</organism>
<dbReference type="Proteomes" id="UP000825935">
    <property type="component" value="Chromosome 1"/>
</dbReference>
<evidence type="ECO:0000313" key="7">
    <source>
        <dbReference type="EMBL" id="KAH7446719.1"/>
    </source>
</evidence>
<dbReference type="GO" id="GO:0046982">
    <property type="term" value="F:protein heterodimerization activity"/>
    <property type="evidence" value="ECO:0007669"/>
    <property type="project" value="InterPro"/>
</dbReference>
<keyword evidence="4" id="KW-0539">Nucleus</keyword>
<evidence type="ECO:0000256" key="4">
    <source>
        <dbReference type="ARBA" id="ARBA00023242"/>
    </source>
</evidence>
<proteinExistence type="inferred from homology"/>
<evidence type="ECO:0000256" key="2">
    <source>
        <dbReference type="ARBA" id="ARBA00023015"/>
    </source>
</evidence>
<dbReference type="CDD" id="cd07978">
    <property type="entry name" value="HFD_TAF13"/>
    <property type="match status" value="1"/>
</dbReference>
<dbReference type="AlphaFoldDB" id="A0A8T2VQK7"/>
<dbReference type="Gene3D" id="1.10.20.10">
    <property type="entry name" value="Histone, subunit A"/>
    <property type="match status" value="1"/>
</dbReference>
<evidence type="ECO:0000256" key="3">
    <source>
        <dbReference type="ARBA" id="ARBA00023163"/>
    </source>
</evidence>
<keyword evidence="3" id="KW-0804">Transcription</keyword>
<keyword evidence="2" id="KW-0805">Transcription regulation</keyword>
<dbReference type="Pfam" id="PF02269">
    <property type="entry name" value="TFIID-18kDa"/>
    <property type="match status" value="1"/>
</dbReference>
<dbReference type="OrthoDB" id="10266074at2759"/>
<evidence type="ECO:0000256" key="6">
    <source>
        <dbReference type="ARBA" id="ARBA00040136"/>
    </source>
</evidence>
<dbReference type="PANTHER" id="PTHR11380:SF5">
    <property type="entry name" value="TRANSCRIPTION INITIATION FACTOR TFIID SUBUNIT 13"/>
    <property type="match status" value="1"/>
</dbReference>
<dbReference type="PANTHER" id="PTHR11380">
    <property type="entry name" value="TRANSCRIPTION INITIATION FACTOR TFIID/SUPT3-RELATED"/>
    <property type="match status" value="1"/>
</dbReference>
<comment type="subcellular location">
    <subcellularLocation>
        <location evidence="1">Nucleus</location>
    </subcellularLocation>
</comment>
<dbReference type="EMBL" id="CM035406">
    <property type="protein sequence ID" value="KAH7446719.1"/>
    <property type="molecule type" value="Genomic_DNA"/>
</dbReference>
<dbReference type="GO" id="GO:0006366">
    <property type="term" value="P:transcription by RNA polymerase II"/>
    <property type="evidence" value="ECO:0007669"/>
    <property type="project" value="InterPro"/>
</dbReference>
<name>A0A8T2VQK7_CERRI</name>
<dbReference type="InterPro" id="IPR003195">
    <property type="entry name" value="TFIID_TAF13"/>
</dbReference>